<keyword evidence="1" id="KW-1133">Transmembrane helix</keyword>
<reference evidence="2 3" key="1">
    <citation type="submission" date="2016-05" db="EMBL/GenBank/DDBJ databases">
        <title>Comparative genomics of biotechnologically important yeasts.</title>
        <authorList>
            <consortium name="DOE Joint Genome Institute"/>
            <person name="Riley R."/>
            <person name="Haridas S."/>
            <person name="Wolfe K.H."/>
            <person name="Lopes M.R."/>
            <person name="Hittinger C.T."/>
            <person name="Goker M."/>
            <person name="Salamov A."/>
            <person name="Wisecaver J."/>
            <person name="Long T.M."/>
            <person name="Aerts A.L."/>
            <person name="Barry K."/>
            <person name="Choi C."/>
            <person name="Clum A."/>
            <person name="Coughlan A.Y."/>
            <person name="Deshpande S."/>
            <person name="Douglass A.P."/>
            <person name="Hanson S.J."/>
            <person name="Klenk H.-P."/>
            <person name="LaButti K."/>
            <person name="Lapidus A."/>
            <person name="Lindquist E."/>
            <person name="Lipzen A."/>
            <person name="Meier-kolthoff J.P."/>
            <person name="Ohm R.A."/>
            <person name="Otillar R.P."/>
            <person name="Pangilinan J."/>
            <person name="Peng Y."/>
            <person name="Rokas A."/>
            <person name="Rosa C.A."/>
            <person name="Scheuner C."/>
            <person name="Sibirny A.A."/>
            <person name="Slot J.C."/>
            <person name="Stielow J.B."/>
            <person name="Sun H."/>
            <person name="Kurtzman C.P."/>
            <person name="Blackwell M."/>
            <person name="Grigoriev I.V."/>
            <person name="Jeffries T.W."/>
        </authorList>
    </citation>
    <scope>NUCLEOTIDE SEQUENCE [LARGE SCALE GENOMIC DNA]</scope>
    <source>
        <strain evidence="2 3">NRRL YB-4993</strain>
    </source>
</reference>
<dbReference type="AlphaFoldDB" id="A0A1A0H959"/>
<gene>
    <name evidence="2" type="ORF">METBIDRAFT_202573</name>
</gene>
<keyword evidence="1" id="KW-0812">Transmembrane</keyword>
<comment type="caution">
    <text evidence="2">The sequence shown here is derived from an EMBL/GenBank/DDBJ whole genome shotgun (WGS) entry which is preliminary data.</text>
</comment>
<organism evidence="2 3">
    <name type="scientific">Metschnikowia bicuspidata var. bicuspidata NRRL YB-4993</name>
    <dbReference type="NCBI Taxonomy" id="869754"/>
    <lineage>
        <taxon>Eukaryota</taxon>
        <taxon>Fungi</taxon>
        <taxon>Dikarya</taxon>
        <taxon>Ascomycota</taxon>
        <taxon>Saccharomycotina</taxon>
        <taxon>Pichiomycetes</taxon>
        <taxon>Metschnikowiaceae</taxon>
        <taxon>Metschnikowia</taxon>
    </lineage>
</organism>
<protein>
    <submittedName>
        <fullName evidence="2">Uncharacterized protein</fullName>
    </submittedName>
</protein>
<dbReference type="EMBL" id="LXTC01000004">
    <property type="protein sequence ID" value="OBA20659.1"/>
    <property type="molecule type" value="Genomic_DNA"/>
</dbReference>
<dbReference type="RefSeq" id="XP_018711181.1">
    <property type="nucleotide sequence ID" value="XM_018854949.1"/>
</dbReference>
<feature type="transmembrane region" description="Helical" evidence="1">
    <location>
        <begin position="12"/>
        <end position="35"/>
    </location>
</feature>
<dbReference type="Proteomes" id="UP000092555">
    <property type="component" value="Unassembled WGS sequence"/>
</dbReference>
<proteinExistence type="predicted"/>
<accession>A0A1A0H959</accession>
<keyword evidence="3" id="KW-1185">Reference proteome</keyword>
<keyword evidence="1" id="KW-0472">Membrane</keyword>
<dbReference type="GeneID" id="30027925"/>
<evidence type="ECO:0000256" key="1">
    <source>
        <dbReference type="SAM" id="Phobius"/>
    </source>
</evidence>
<sequence length="131" mass="14992">MSIQPFLAPEFFILLCGLFHVLSIFFSVTMMASTIQSKVDFHWGRPSRLMLIAFDSAHQLSPIFSNRAIPKTPYQPSSRLIYWCTTVVSSETAIHLWAVCPKFKALKNRSLHRIFCAMPRVDCSRVQLLSL</sequence>
<evidence type="ECO:0000313" key="2">
    <source>
        <dbReference type="EMBL" id="OBA20659.1"/>
    </source>
</evidence>
<name>A0A1A0H959_9ASCO</name>
<evidence type="ECO:0000313" key="3">
    <source>
        <dbReference type="Proteomes" id="UP000092555"/>
    </source>
</evidence>